<name>A0AAV7JBI9_9METZ</name>
<keyword evidence="2" id="KW-1185">Reference proteome</keyword>
<protein>
    <submittedName>
        <fullName evidence="1">Uncharacterized protein</fullName>
    </submittedName>
</protein>
<evidence type="ECO:0000313" key="2">
    <source>
        <dbReference type="Proteomes" id="UP001165289"/>
    </source>
</evidence>
<reference evidence="1 2" key="1">
    <citation type="journal article" date="2023" name="BMC Biol.">
        <title>The compact genome of the sponge Oopsacas minuta (Hexactinellida) is lacking key metazoan core genes.</title>
        <authorList>
            <person name="Santini S."/>
            <person name="Schenkelaars Q."/>
            <person name="Jourda C."/>
            <person name="Duchesne M."/>
            <person name="Belahbib H."/>
            <person name="Rocher C."/>
            <person name="Selva M."/>
            <person name="Riesgo A."/>
            <person name="Vervoort M."/>
            <person name="Leys S.P."/>
            <person name="Kodjabachian L."/>
            <person name="Le Bivic A."/>
            <person name="Borchiellini C."/>
            <person name="Claverie J.M."/>
            <person name="Renard E."/>
        </authorList>
    </citation>
    <scope>NUCLEOTIDE SEQUENCE [LARGE SCALE GENOMIC DNA]</scope>
    <source>
        <strain evidence="1">SPO-2</strain>
    </source>
</reference>
<proteinExistence type="predicted"/>
<dbReference type="EMBL" id="JAKMXF010000363">
    <property type="protein sequence ID" value="KAI6646059.1"/>
    <property type="molecule type" value="Genomic_DNA"/>
</dbReference>
<accession>A0AAV7JBI9</accession>
<organism evidence="1 2">
    <name type="scientific">Oopsacas minuta</name>
    <dbReference type="NCBI Taxonomy" id="111878"/>
    <lineage>
        <taxon>Eukaryota</taxon>
        <taxon>Metazoa</taxon>
        <taxon>Porifera</taxon>
        <taxon>Hexactinellida</taxon>
        <taxon>Hexasterophora</taxon>
        <taxon>Lyssacinosida</taxon>
        <taxon>Leucopsacidae</taxon>
        <taxon>Oopsacas</taxon>
    </lineage>
</organism>
<evidence type="ECO:0000313" key="1">
    <source>
        <dbReference type="EMBL" id="KAI6646059.1"/>
    </source>
</evidence>
<gene>
    <name evidence="1" type="ORF">LOD99_9507</name>
</gene>
<comment type="caution">
    <text evidence="1">The sequence shown here is derived from an EMBL/GenBank/DDBJ whole genome shotgun (WGS) entry which is preliminary data.</text>
</comment>
<sequence length="150" mass="17487">MTQFLNQREFSSLGRSETLICWYYFTTGSLMGPSKLHLIFLAPIGMWNYHFETPFGLARTTNIVETWHCSFNATVGCHHPTVWKLICSLKREQGLVEVRHAKFISGAQSPKRVKTQGNEQVLKDLIHSYMYRPRMELLRGIVHHFNMDSR</sequence>
<dbReference type="AlphaFoldDB" id="A0AAV7JBI9"/>
<dbReference type="Proteomes" id="UP001165289">
    <property type="component" value="Unassembled WGS sequence"/>
</dbReference>